<organism evidence="2">
    <name type="scientific">viral metagenome</name>
    <dbReference type="NCBI Taxonomy" id="1070528"/>
    <lineage>
        <taxon>unclassified sequences</taxon>
        <taxon>metagenomes</taxon>
        <taxon>organismal metagenomes</taxon>
    </lineage>
</organism>
<reference evidence="2" key="1">
    <citation type="submission" date="2017-04" db="EMBL/GenBank/DDBJ databases">
        <title>Unveiling RNA virosphere associated with marine microorganisms.</title>
        <authorList>
            <person name="Urayama S."/>
            <person name="Takaki Y."/>
            <person name="Nishi S."/>
            <person name="Yoshida Y."/>
            <person name="Deguchi S."/>
            <person name="Takai K."/>
            <person name="Nunoura T."/>
        </authorList>
    </citation>
    <scope>NUCLEOTIDE SEQUENCE</scope>
</reference>
<evidence type="ECO:0000256" key="1">
    <source>
        <dbReference type="ARBA" id="ARBA00022741"/>
    </source>
</evidence>
<dbReference type="GO" id="GO:0003723">
    <property type="term" value="F:RNA binding"/>
    <property type="evidence" value="ECO:0007669"/>
    <property type="project" value="InterPro"/>
</dbReference>
<proteinExistence type="predicted"/>
<evidence type="ECO:0000313" key="2">
    <source>
        <dbReference type="EMBL" id="GBH22597.1"/>
    </source>
</evidence>
<dbReference type="Pfam" id="PF02123">
    <property type="entry name" value="RdRP_4"/>
    <property type="match status" value="1"/>
</dbReference>
<sequence>MRSSPLGSGSARMPLGLAWDLIPDNIKPEMERKLRQLHAWGERDNTKLLWKLKILSGHAFHHGSRFSGNYMYYCHWHLLFGAPTSNKDKVTVDEVKRWVQTPQEGDEPESRRTQVILKGLKLLKSKIPSFRKKRPGVDEWLRNPGPWLVSGSSDVHAVAGTRKNKMSSYMASSFDDLVMMLYNTKPARYKRMEKRERGKIREIINASFSNYLQQKFVGEGLEEHFGRYVHTPLAKSHQGPDAWMAWKEKMGTGAYVPVPIDQSEFDHVPGPTALWAVLDFIMDYGGAHDHERKEVAKALRTSMLQGSVQVEDQFLAHKRGILSGWAWTALADTILNAAESEGIHWMLGIPRGAWNDSAFQGDDTLLFERSWGDAVEVVEEYQRSGFPVNPKKFYLDDERVEFLRYEITKDGRKGYPIRVVPSLCHANAWTSGKHGDPSALCNTWSTAFGRGMDRQKCWKHMVADVGGMTRAPRLEIEQWLRTPTSFGGYGYIHPMDGGMSQVFRTAKEVGRDEWLKTNKYEDWTEPRANWDDLDHVGKLQLQRKAEALKLTSNGAKGLASLLVPKKAEGATATVFERVDRSALMAAGMGSKGWGWSYDIRAPGFGRTLPPPRYRMDAMIAKAALTSVDDEKEVLEYLEPEDRGRAKTYRLELPRRTWWEWIKGTLDTVSINWFGAAGDVRGHVAKQMMSLGQLPLGKVRVGSMVRRRFALERAGLRVANTYMCLGP</sequence>
<dbReference type="GO" id="GO:0006351">
    <property type="term" value="P:DNA-templated transcription"/>
    <property type="evidence" value="ECO:0007669"/>
    <property type="project" value="InterPro"/>
</dbReference>
<dbReference type="SUPFAM" id="SSF56672">
    <property type="entry name" value="DNA/RNA polymerases"/>
    <property type="match status" value="1"/>
</dbReference>
<dbReference type="EMBL" id="BDQC01000187">
    <property type="protein sequence ID" value="GBH22597.1"/>
    <property type="molecule type" value="Genomic_RNA"/>
</dbReference>
<dbReference type="InterPro" id="IPR001795">
    <property type="entry name" value="RNA-dir_pol_luteovirus"/>
</dbReference>
<dbReference type="GO" id="GO:0000166">
    <property type="term" value="F:nucleotide binding"/>
    <property type="evidence" value="ECO:0007669"/>
    <property type="project" value="UniProtKB-KW"/>
</dbReference>
<dbReference type="GO" id="GO:0003968">
    <property type="term" value="F:RNA-directed RNA polymerase activity"/>
    <property type="evidence" value="ECO:0007669"/>
    <property type="project" value="InterPro"/>
</dbReference>
<comment type="caution">
    <text evidence="2">The sequence shown here is derived from an EMBL/GenBank/DDBJ whole genome shotgun (WGS) entry which is preliminary data.</text>
</comment>
<dbReference type="AlphaFoldDB" id="A0A2V0RBY6"/>
<name>A0A2V0RBY6_9ZZZZ</name>
<dbReference type="InterPro" id="IPR043502">
    <property type="entry name" value="DNA/RNA_pol_sf"/>
</dbReference>
<keyword evidence="1" id="KW-0547">Nucleotide-binding</keyword>
<accession>A0A2V0RBY6</accession>
<protein>
    <submittedName>
        <fullName evidence="2">RdRp</fullName>
    </submittedName>
</protein>